<dbReference type="AlphaFoldDB" id="A0A6G7YLZ2"/>
<organism evidence="2 3">
    <name type="scientific">Sphingomonas piscis</name>
    <dbReference type="NCBI Taxonomy" id="2714943"/>
    <lineage>
        <taxon>Bacteria</taxon>
        <taxon>Pseudomonadati</taxon>
        <taxon>Pseudomonadota</taxon>
        <taxon>Alphaproteobacteria</taxon>
        <taxon>Sphingomonadales</taxon>
        <taxon>Sphingomonadaceae</taxon>
        <taxon>Sphingomonas</taxon>
    </lineage>
</organism>
<sequence length="105" mass="11470">MSLPETLVPALAATPTTRDKDARETSTGCRERATADTARSLVMDTANGRLIFEKSAANWTKRADMLHRIETGIEARLRAPQPVAQLQVELTTAEIAEDAAFVRFG</sequence>
<feature type="region of interest" description="Disordered" evidence="1">
    <location>
        <begin position="1"/>
        <end position="34"/>
    </location>
</feature>
<dbReference type="EMBL" id="CP049869">
    <property type="protein sequence ID" value="QIK77758.1"/>
    <property type="molecule type" value="Genomic_DNA"/>
</dbReference>
<gene>
    <name evidence="2" type="ORF">G7077_01350</name>
</gene>
<dbReference type="Proteomes" id="UP000503222">
    <property type="component" value="Chromosome"/>
</dbReference>
<evidence type="ECO:0000313" key="2">
    <source>
        <dbReference type="EMBL" id="QIK77758.1"/>
    </source>
</evidence>
<name>A0A6G7YLZ2_9SPHN</name>
<feature type="compositionally biased region" description="Basic and acidic residues" evidence="1">
    <location>
        <begin position="17"/>
        <end position="34"/>
    </location>
</feature>
<dbReference type="KEGG" id="spii:G7077_01350"/>
<keyword evidence="3" id="KW-1185">Reference proteome</keyword>
<accession>A0A6G7YLZ2</accession>
<dbReference type="RefSeq" id="WP_166410153.1">
    <property type="nucleotide sequence ID" value="NZ_CP049869.1"/>
</dbReference>
<evidence type="ECO:0000256" key="1">
    <source>
        <dbReference type="SAM" id="MobiDB-lite"/>
    </source>
</evidence>
<protein>
    <submittedName>
        <fullName evidence="2">Uncharacterized protein</fullName>
    </submittedName>
</protein>
<reference evidence="2 3" key="1">
    <citation type="submission" date="2020-03" db="EMBL/GenBank/DDBJ databases">
        <title>Sphingomonas sp. nov., isolated from fish.</title>
        <authorList>
            <person name="Hyun D.-W."/>
            <person name="Bae J.-W."/>
        </authorList>
    </citation>
    <scope>NUCLEOTIDE SEQUENCE [LARGE SCALE GENOMIC DNA]</scope>
    <source>
        <strain evidence="2 3">HDW15B</strain>
    </source>
</reference>
<proteinExistence type="predicted"/>
<evidence type="ECO:0000313" key="3">
    <source>
        <dbReference type="Proteomes" id="UP000503222"/>
    </source>
</evidence>
<feature type="compositionally biased region" description="Low complexity" evidence="1">
    <location>
        <begin position="1"/>
        <end position="16"/>
    </location>
</feature>